<evidence type="ECO:0000313" key="3">
    <source>
        <dbReference type="RefSeq" id="XP_034111369.1"/>
    </source>
</evidence>
<protein>
    <submittedName>
        <fullName evidence="3">Vacuole membrane protein 1 isoform X1</fullName>
    </submittedName>
</protein>
<reference evidence="3" key="1">
    <citation type="submission" date="2025-08" db="UniProtKB">
        <authorList>
            <consortium name="RefSeq"/>
        </authorList>
    </citation>
    <scope>IDENTIFICATION</scope>
    <source>
        <strain evidence="3">15112-1751.03</strain>
        <tissue evidence="3">Whole Adult</tissue>
    </source>
</reference>
<keyword evidence="1" id="KW-0812">Transmembrane</keyword>
<proteinExistence type="predicted"/>
<keyword evidence="1" id="KW-0472">Membrane</keyword>
<gene>
    <name evidence="3" type="primary">LOC117572591</name>
</gene>
<feature type="transmembrane region" description="Helical" evidence="1">
    <location>
        <begin position="107"/>
        <end position="131"/>
    </location>
</feature>
<dbReference type="Proteomes" id="UP000515160">
    <property type="component" value="Chromosome 3"/>
</dbReference>
<keyword evidence="1" id="KW-1133">Transmembrane helix</keyword>
<keyword evidence="2" id="KW-1185">Reference proteome</keyword>
<dbReference type="GeneID" id="117572591"/>
<feature type="transmembrane region" description="Helical" evidence="1">
    <location>
        <begin position="354"/>
        <end position="379"/>
    </location>
</feature>
<feature type="transmembrane region" description="Helical" evidence="1">
    <location>
        <begin position="75"/>
        <end position="92"/>
    </location>
</feature>
<organism evidence="2 3">
    <name type="scientific">Drosophila albomicans</name>
    <name type="common">Fruit fly</name>
    <dbReference type="NCBI Taxonomy" id="7291"/>
    <lineage>
        <taxon>Eukaryota</taxon>
        <taxon>Metazoa</taxon>
        <taxon>Ecdysozoa</taxon>
        <taxon>Arthropoda</taxon>
        <taxon>Hexapoda</taxon>
        <taxon>Insecta</taxon>
        <taxon>Pterygota</taxon>
        <taxon>Neoptera</taxon>
        <taxon>Endopterygota</taxon>
        <taxon>Diptera</taxon>
        <taxon>Brachycera</taxon>
        <taxon>Muscomorpha</taxon>
        <taxon>Ephydroidea</taxon>
        <taxon>Drosophilidae</taxon>
        <taxon>Drosophila</taxon>
    </lineage>
</organism>
<accession>A0A6P8XF55</accession>
<evidence type="ECO:0000313" key="2">
    <source>
        <dbReference type="Proteomes" id="UP000515160"/>
    </source>
</evidence>
<evidence type="ECO:0000256" key="1">
    <source>
        <dbReference type="SAM" id="Phobius"/>
    </source>
</evidence>
<dbReference type="AlphaFoldDB" id="A0A6P8XF55"/>
<dbReference type="RefSeq" id="XP_034111369.1">
    <property type="nucleotide sequence ID" value="XM_034255478.2"/>
</dbReference>
<feature type="transmembrane region" description="Helical" evidence="1">
    <location>
        <begin position="242"/>
        <end position="258"/>
    </location>
</feature>
<dbReference type="OrthoDB" id="2016540at2759"/>
<name>A0A6P8XF55_DROAB</name>
<sequence length="420" mass="47607">MLYKSEMRKRMSALGVASMATSLTIDSDVSPVSAADLERRSLVIWRRPWTTLKYSSLEACLLLFKLLVRLLDRRLLLGVVILIVFCSLPGPHEKYVRICRHNLGFALYWLGLGVLSSVGFGSGLHTFLLYLGPHVAAVTLAAYECQTLNFPMPPYPDQKICPKEGVYERHVPNVWQILTKVRTESLLWGVGTALGELPPYFMARAARLSGKCMEDRQEIAEHQRRSWKLGLFDRCKLFVERVVLRIGFFGILLCASVPNPLFDLAGVACGHFLVPFWKFFLATLIGKAIFKANIQLLIVVIAFNEDLVTRLINSLGRLPWFGRKLQAPIQKVLTSTKLRMHRKIKDDSSSGLGIVAHGFQILALLIVTYFIVSLLNALAQKHCQRMQDKEREERTQEIELLEHRSNDSDTQQVMEISDLL</sequence>